<feature type="domain" description="Dynein regulatory complex subunit 7 C-terminal" evidence="2">
    <location>
        <begin position="1790"/>
        <end position="1895"/>
    </location>
</feature>
<evidence type="ECO:0000313" key="3">
    <source>
        <dbReference type="EMBL" id="KWX12932.1"/>
    </source>
</evidence>
<feature type="compositionally biased region" description="Polar residues" evidence="1">
    <location>
        <begin position="1223"/>
        <end position="1247"/>
    </location>
</feature>
<sequence length="1898" mass="213976">MMKGSRILLNQVCFSQVKNSHPHLRMSKLDRIFSVNKADLPSTYTSVSAREELLLNYIANFETTFLTLNPSRKQLLLAPHNECGVRKFLPTTLRPAILADPTLCDASFLAKFVANSVSYESLEHPHLPPDYIVSPQTTLEWQTGDCFDLSILLASLLIGAGYNAYVCIGYADKFLTEQQSHLQVADSCEPLDLYANYTVQSFAAEAAFSKRPIGIYKVDARYCREVNDTHVDKRDFTAEGGLLKRLHSPSKDIENIFLRCGVQECQNERAAVNADISGGATVKNPWGLSGAYKLLTTPTEMVTKSISGCRYVLSGGAENISMNSTTNGCSLIVAPETETDKEPFEDILTNVMEGRGAARKKEKEFNREIPHENALIGGLFKNKYLKPKNLVRPSVFDERMRFRNKLALIGASEKEVESLIIEDLRSADLLKDVLVPGKAGIQQKQEQDRALNSIRQENKLRIQELTADPLNGQRVYAWVYVAPTEDLQLGSTNAGVTEKHYVEEDINSVMTQAKTPATTKSGFFIDPASGSFYTMDCPLFQFIEAVFNQNNYFVNLQVDKRELPNDYCSFDFYNIDNWCICLMTQELVDLRARQLSYLNKNGVTDQIVKQVGGNQRFLSQLGAKGARQRLEAGIKLPKAIQDRQNQLKREREAELHQQKVVEQGFDTTQWAKEASLEKENNRMEALKAQYAMFGIGEQAKKYLKRWDSVEPIEILLSSLPAPWSVATSLSELRLAWPYPRRVASPRELIALGTCDKVIAEKAILYSDCFFRLYPRFNLRSGCIASIVCRPRPVYMISADEDMDVIDKRIVAWRLLRIQLFSDRHDKLSLRTCQYEINHEEVQIDLSNPEIYDYFTSFNDGGEMLTLLDTYYRTYVDGIREFPIWCYLGEELDEMGDPDLDEKTARIIFTSSFTCFTRRIKKEISPIEIDQGEALDADDSLLKRTVAGSSLSIKEHDSGDGQASISVNSRLASRKMSAVHGTRHSKVDQNNDADDSANETFGDLNETREFDKDEVDSRGFQSMQDADAQLSEEFTFELSLLLVFQKQFFDYGRSDYLKQHVLNISGEVRTRKLWFYPGREDSCGFIEHLIGRSLELRYYDCLREDGLSAKVIAYELASTSADPLASQGPLKSAPRQGSAKNVAGAQRSAAPNKGFSINTILFESFEILPGSNTFQKCSVSGCKVVERFANVASIDRYMRRRRRKLIFSKDRILEAETKQLLTDYKTQGSAQSASDATVTDGTSVMTTNQDRDSTVIRSGDNTTIEATETADDQSMVQNRSTSQASMGERSGKSQTSAGQSDPLSLSTLENEDALTNLDLFEEFEANLSRAAYRSFQSQRLLFSHDVGSYYSSEYDLNCGVTSLLSRHEALLEMAYHLSPEILKATDAKKSADDNPDDLDDATADTERVPDNDTHKHREGGPGFWLQGREKKADRSRSLNMSLLSRTTADASTANKSGSLKELLGDVYALMNTKNTSSVPAGVAALYPTYNLALITDNELSKTAPSFYIKHMPKLYDSSPGVFNYLNYVNLLKSRELPILPHFDTTASAIQNVGVVMKRAISYDHIRYDLLNNYIEVMESMVRPHLMSEKRIFNKQSGEASLMMADLSASDSYTAESIRTAVARQDVANLGRNILLVTKELGTIDSSAIAKNQQKTIANISDEYTQVSSREKWTISNMKLDYIFLLELFHAVECKSETKLPESEFLPAGNSVDQSANITVCQTLKSGNRLGLKFSPRDLEIARHALKLQGTQDRFEFQTTIKAHEEEETTNTDYLYIYLPDEYKGWSLTEPLPQNIAMITRGAALDALRTRLVERASIISSRMEAEAEHLKRRRAVYNKSSDQISQEDRDALLNEIRECVFRIDILEMRSRKHEEDSIKRFAELENKLRRDPRLSSLNIQ</sequence>
<dbReference type="InterPro" id="IPR056292">
    <property type="entry name" value="DRC7_C"/>
</dbReference>
<evidence type="ECO:0000256" key="1">
    <source>
        <dbReference type="SAM" id="MobiDB-lite"/>
    </source>
</evidence>
<dbReference type="SUPFAM" id="SSF54001">
    <property type="entry name" value="Cysteine proteinases"/>
    <property type="match status" value="1"/>
</dbReference>
<feature type="region of interest" description="Disordered" evidence="1">
    <location>
        <begin position="1223"/>
        <end position="1304"/>
    </location>
</feature>
<dbReference type="GO" id="GO:0016301">
    <property type="term" value="F:kinase activity"/>
    <property type="evidence" value="ECO:0007669"/>
    <property type="project" value="UniProtKB-KW"/>
</dbReference>
<feature type="region of interest" description="Disordered" evidence="1">
    <location>
        <begin position="979"/>
        <end position="1000"/>
    </location>
</feature>
<evidence type="ECO:0000313" key="4">
    <source>
        <dbReference type="Proteomes" id="UP000070089"/>
    </source>
</evidence>
<dbReference type="PANTHER" id="PTHR35249">
    <property type="entry name" value="DYNEIN REGULATORY COMPLEX SUBUNIT 7"/>
    <property type="match status" value="1"/>
</dbReference>
<feature type="region of interest" description="Disordered" evidence="1">
    <location>
        <begin position="1385"/>
        <end position="1428"/>
    </location>
</feature>
<dbReference type="InterPro" id="IPR038765">
    <property type="entry name" value="Papain-like_cys_pep_sf"/>
</dbReference>
<keyword evidence="3" id="KW-0808">Transferase</keyword>
<dbReference type="Pfam" id="PF24671">
    <property type="entry name" value="DRC7_C"/>
    <property type="match status" value="1"/>
</dbReference>
<dbReference type="EMBL" id="JXTI01000092">
    <property type="protein sequence ID" value="KWX12932.1"/>
    <property type="molecule type" value="Genomic_DNA"/>
</dbReference>
<feature type="compositionally biased region" description="Polar residues" evidence="1">
    <location>
        <begin position="1254"/>
        <end position="1284"/>
    </location>
</feature>
<dbReference type="VEuPathDB" id="GiardiaDB:QR46_3075"/>
<feature type="compositionally biased region" description="Acidic residues" evidence="1">
    <location>
        <begin position="1392"/>
        <end position="1402"/>
    </location>
</feature>
<evidence type="ECO:0000259" key="2">
    <source>
        <dbReference type="Pfam" id="PF24671"/>
    </source>
</evidence>
<reference evidence="3 4" key="1">
    <citation type="journal article" date="2015" name="Mol. Biochem. Parasitol.">
        <title>Identification of polymorphic genes for use in assemblage B genotyping assays through comparative genomics of multiple assemblage B Giardia duodenalis isolates.</title>
        <authorList>
            <person name="Wielinga C."/>
            <person name="Thompson R.C."/>
            <person name="Monis P."/>
            <person name="Ryan U."/>
        </authorList>
    </citation>
    <scope>NUCLEOTIDE SEQUENCE [LARGE SCALE GENOMIC DNA]</scope>
    <source>
        <strain evidence="3 4">BAH15c1</strain>
    </source>
</reference>
<feature type="region of interest" description="Disordered" evidence="1">
    <location>
        <begin position="1121"/>
        <end position="1145"/>
    </location>
</feature>
<dbReference type="Gene3D" id="3.10.620.30">
    <property type="match status" value="1"/>
</dbReference>
<dbReference type="GO" id="GO:0048870">
    <property type="term" value="P:cell motility"/>
    <property type="evidence" value="ECO:0007669"/>
    <property type="project" value="TreeGrafter"/>
</dbReference>
<keyword evidence="3" id="KW-0418">Kinase</keyword>
<dbReference type="GO" id="GO:0031514">
    <property type="term" value="C:motile cilium"/>
    <property type="evidence" value="ECO:0007669"/>
    <property type="project" value="TreeGrafter"/>
</dbReference>
<gene>
    <name evidence="3" type="ORF">QR46_3075</name>
</gene>
<dbReference type="InterPro" id="IPR033551">
    <property type="entry name" value="DRC7/lobo"/>
</dbReference>
<comment type="caution">
    <text evidence="3">The sequence shown here is derived from an EMBL/GenBank/DDBJ whole genome shotgun (WGS) entry which is preliminary data.</text>
</comment>
<organism evidence="3 4">
    <name type="scientific">Giardia duodenalis assemblage B</name>
    <dbReference type="NCBI Taxonomy" id="1394984"/>
    <lineage>
        <taxon>Eukaryota</taxon>
        <taxon>Metamonada</taxon>
        <taxon>Diplomonadida</taxon>
        <taxon>Hexamitidae</taxon>
        <taxon>Giardiinae</taxon>
        <taxon>Giardia</taxon>
    </lineage>
</organism>
<feature type="compositionally biased region" description="Polar residues" evidence="1">
    <location>
        <begin position="1291"/>
        <end position="1304"/>
    </location>
</feature>
<dbReference type="PANTHER" id="PTHR35249:SF2">
    <property type="entry name" value="DYNEIN REGULATORY COMPLEX SUBUNIT 7"/>
    <property type="match status" value="1"/>
</dbReference>
<dbReference type="Proteomes" id="UP000070089">
    <property type="component" value="Unassembled WGS sequence"/>
</dbReference>
<proteinExistence type="predicted"/>
<protein>
    <submittedName>
        <fullName evidence="3">Serine/threonine-protein kinase pctaire-1</fullName>
    </submittedName>
</protein>
<feature type="compositionally biased region" description="Basic and acidic residues" evidence="1">
    <location>
        <begin position="1403"/>
        <end position="1418"/>
    </location>
</feature>
<name>A0A132NTE1_GIAIN</name>
<accession>A0A132NTE1</accession>
<dbReference type="OrthoDB" id="10251238at2759"/>